<dbReference type="InterPro" id="IPR052959">
    <property type="entry name" value="Inner_membrane_assoc"/>
</dbReference>
<feature type="transmembrane region" description="Helical" evidence="1">
    <location>
        <begin position="57"/>
        <end position="82"/>
    </location>
</feature>
<sequence>MKLKAHQLIELPEFKKLVRTRWTFSFILLFLLFANYYGFILVIALDKESVTKRVGEFSNYGLFGGTFVILISWVLTITYVIWANRFYDREVNSLKEKLETEGGK</sequence>
<proteinExistence type="predicted"/>
<keyword evidence="1" id="KW-1133">Transmembrane helix</keyword>
<keyword evidence="1" id="KW-0812">Transmembrane</keyword>
<dbReference type="EMBL" id="NPDT01000001">
    <property type="protein sequence ID" value="PJZ67637.1"/>
    <property type="molecule type" value="Genomic_DNA"/>
</dbReference>
<dbReference type="Proteomes" id="UP000231912">
    <property type="component" value="Unassembled WGS sequence"/>
</dbReference>
<evidence type="ECO:0000256" key="1">
    <source>
        <dbReference type="SAM" id="Phobius"/>
    </source>
</evidence>
<gene>
    <name evidence="2" type="ORF">CH371_06435</name>
</gene>
<comment type="caution">
    <text evidence="2">The sequence shown here is derived from an EMBL/GenBank/DDBJ whole genome shotgun (WGS) entry which is preliminary data.</text>
</comment>
<organism evidence="2 3">
    <name type="scientific">Leptospira wolffii</name>
    <dbReference type="NCBI Taxonomy" id="409998"/>
    <lineage>
        <taxon>Bacteria</taxon>
        <taxon>Pseudomonadati</taxon>
        <taxon>Spirochaetota</taxon>
        <taxon>Spirochaetia</taxon>
        <taxon>Leptospirales</taxon>
        <taxon>Leptospiraceae</taxon>
        <taxon>Leptospira</taxon>
    </lineage>
</organism>
<dbReference type="PANTHER" id="PTHR38598:SF1">
    <property type="entry name" value="INNER MEMBRANE PROTEIN YJCH"/>
    <property type="match status" value="1"/>
</dbReference>
<dbReference type="InterPro" id="IPR007436">
    <property type="entry name" value="DUF485"/>
</dbReference>
<dbReference type="Pfam" id="PF04341">
    <property type="entry name" value="DUF485"/>
    <property type="match status" value="1"/>
</dbReference>
<dbReference type="RefSeq" id="WP_016547298.1">
    <property type="nucleotide sequence ID" value="NZ_NPDT01000001.1"/>
</dbReference>
<name>A0A2M9ZH26_9LEPT</name>
<dbReference type="PANTHER" id="PTHR38598">
    <property type="entry name" value="INNER MEMBRANE PROTEIN YJCH"/>
    <property type="match status" value="1"/>
</dbReference>
<reference evidence="2 3" key="1">
    <citation type="submission" date="2017-07" db="EMBL/GenBank/DDBJ databases">
        <title>Leptospira spp. isolated from tropical soils.</title>
        <authorList>
            <person name="Thibeaux R."/>
            <person name="Iraola G."/>
            <person name="Ferres I."/>
            <person name="Bierque E."/>
            <person name="Girault D."/>
            <person name="Soupe-Gilbert M.-E."/>
            <person name="Picardeau M."/>
            <person name="Goarant C."/>
        </authorList>
    </citation>
    <scope>NUCLEOTIDE SEQUENCE [LARGE SCALE GENOMIC DNA]</scope>
    <source>
        <strain evidence="2 3">FH2-C-A2</strain>
    </source>
</reference>
<keyword evidence="1" id="KW-0472">Membrane</keyword>
<protein>
    <submittedName>
        <fullName evidence="2">DUF485 domain-containing protein</fullName>
    </submittedName>
</protein>
<accession>A0A2M9ZH26</accession>
<feature type="transmembrane region" description="Helical" evidence="1">
    <location>
        <begin position="21"/>
        <end position="45"/>
    </location>
</feature>
<dbReference type="AlphaFoldDB" id="A0A2M9ZH26"/>
<evidence type="ECO:0000313" key="3">
    <source>
        <dbReference type="Proteomes" id="UP000231912"/>
    </source>
</evidence>
<dbReference type="GO" id="GO:0005886">
    <property type="term" value="C:plasma membrane"/>
    <property type="evidence" value="ECO:0007669"/>
    <property type="project" value="TreeGrafter"/>
</dbReference>
<evidence type="ECO:0000313" key="2">
    <source>
        <dbReference type="EMBL" id="PJZ67637.1"/>
    </source>
</evidence>